<dbReference type="AlphaFoldDB" id="A0A392MGV7"/>
<sequence>MNTVSKFNSEESIQCFSQLHPNSWAFVKAFEIVCLGLDLNPSVDVFFSFYHIKSLSPGKLVSISSQPNRGLFTLFVPTYHDTFFRMRCGPNLPDLIKARKRFNLFDIKDLLRWETDIPTLIVGISKEDEDTIK</sequence>
<proteinExistence type="predicted"/>
<name>A0A392MGV7_9FABA</name>
<evidence type="ECO:0000313" key="1">
    <source>
        <dbReference type="EMBL" id="MCH86279.1"/>
    </source>
</evidence>
<comment type="caution">
    <text evidence="1">The sequence shown here is derived from an EMBL/GenBank/DDBJ whole genome shotgun (WGS) entry which is preliminary data.</text>
</comment>
<reference evidence="1 2" key="1">
    <citation type="journal article" date="2018" name="Front. Plant Sci.">
        <title>Red Clover (Trifolium pratense) and Zigzag Clover (T. medium) - A Picture of Genomic Similarities and Differences.</title>
        <authorList>
            <person name="Dluhosova J."/>
            <person name="Istvanek J."/>
            <person name="Nedelnik J."/>
            <person name="Repkova J."/>
        </authorList>
    </citation>
    <scope>NUCLEOTIDE SEQUENCE [LARGE SCALE GENOMIC DNA]</scope>
    <source>
        <strain evidence="2">cv. 10/8</strain>
        <tissue evidence="1">Leaf</tissue>
    </source>
</reference>
<dbReference type="Proteomes" id="UP000265520">
    <property type="component" value="Unassembled WGS sequence"/>
</dbReference>
<accession>A0A392MGV7</accession>
<evidence type="ECO:0000313" key="2">
    <source>
        <dbReference type="Proteomes" id="UP000265520"/>
    </source>
</evidence>
<keyword evidence="2" id="KW-1185">Reference proteome</keyword>
<organism evidence="1 2">
    <name type="scientific">Trifolium medium</name>
    <dbReference type="NCBI Taxonomy" id="97028"/>
    <lineage>
        <taxon>Eukaryota</taxon>
        <taxon>Viridiplantae</taxon>
        <taxon>Streptophyta</taxon>
        <taxon>Embryophyta</taxon>
        <taxon>Tracheophyta</taxon>
        <taxon>Spermatophyta</taxon>
        <taxon>Magnoliopsida</taxon>
        <taxon>eudicotyledons</taxon>
        <taxon>Gunneridae</taxon>
        <taxon>Pentapetalae</taxon>
        <taxon>rosids</taxon>
        <taxon>fabids</taxon>
        <taxon>Fabales</taxon>
        <taxon>Fabaceae</taxon>
        <taxon>Papilionoideae</taxon>
        <taxon>50 kb inversion clade</taxon>
        <taxon>NPAAA clade</taxon>
        <taxon>Hologalegina</taxon>
        <taxon>IRL clade</taxon>
        <taxon>Trifolieae</taxon>
        <taxon>Trifolium</taxon>
    </lineage>
</organism>
<dbReference type="EMBL" id="LXQA010010058">
    <property type="protein sequence ID" value="MCH86279.1"/>
    <property type="molecule type" value="Genomic_DNA"/>
</dbReference>
<protein>
    <submittedName>
        <fullName evidence="1">Uncharacterized protein</fullName>
    </submittedName>
</protein>
<gene>
    <name evidence="1" type="ORF">A2U01_0007133</name>
</gene>